<reference evidence="4 5" key="1">
    <citation type="submission" date="2014-11" db="EMBL/GenBank/DDBJ databases">
        <authorList>
            <person name="Zhu J."/>
            <person name="Qi W."/>
            <person name="Song R."/>
        </authorList>
    </citation>
    <scope>NUCLEOTIDE SEQUENCE [LARGE SCALE GENOMIC DNA]</scope>
</reference>
<organism evidence="4 5">
    <name type="scientific">Vitrella brassicaformis (strain CCMP3155)</name>
    <dbReference type="NCBI Taxonomy" id="1169540"/>
    <lineage>
        <taxon>Eukaryota</taxon>
        <taxon>Sar</taxon>
        <taxon>Alveolata</taxon>
        <taxon>Colpodellida</taxon>
        <taxon>Vitrellaceae</taxon>
        <taxon>Vitrella</taxon>
    </lineage>
</organism>
<gene>
    <name evidence="4" type="ORF">Vbra_3488</name>
</gene>
<accession>A0A0G4H0F5</accession>
<dbReference type="InterPro" id="IPR008271">
    <property type="entry name" value="Ser/Thr_kinase_AS"/>
</dbReference>
<feature type="region of interest" description="Disordered" evidence="2">
    <location>
        <begin position="305"/>
        <end position="331"/>
    </location>
</feature>
<dbReference type="InParanoid" id="A0A0G4H0F5"/>
<evidence type="ECO:0000313" key="5">
    <source>
        <dbReference type="Proteomes" id="UP000041254"/>
    </source>
</evidence>
<dbReference type="EMBL" id="CDMY01000908">
    <property type="protein sequence ID" value="CEM36893.1"/>
    <property type="molecule type" value="Genomic_DNA"/>
</dbReference>
<protein>
    <recommendedName>
        <fullName evidence="3">Protein kinase domain-containing protein</fullName>
    </recommendedName>
</protein>
<dbReference type="VEuPathDB" id="CryptoDB:Vbra_3488"/>
<evidence type="ECO:0000256" key="2">
    <source>
        <dbReference type="SAM" id="MobiDB-lite"/>
    </source>
</evidence>
<sequence length="532" mass="59481">MAANGALPDPLMAKLHLPRPHPSSLPTVADNEPLDVYMERCHLYAMAVDDMCSSSPRAFNRSWCGRRAAQRWRRSAGDAQDLLEDLEEVAQFRQRLLDEARHQGVRIVGRDEYRGCSEIAVLYDRPGVCEVLQVRDQGGNLKTMKWMKDDDLEPWQEPFQDSSWRRPMVWVTNEAINLSKLSHPNIIGCEGMMLNNGVTALFMPYIHGRSLDKMVTKHLPTSFYLHIAKQILSALAYMHSQQCVHRDIKPDNILVEDGTNKVYVIDFASAAFLNGSAGVELGAGFTKEYAPPEVRESANRSLLPPAQAGFPNVSQPPQQQQQQQQRRSPSVVDKSMDIFGVCVTLAELWVGEWFCIQGGGMKDTAFMPLSIPGPLGKLITQGLSSNPNERPTADELLKAAMRTKDRGLQVQRMWQQAEEEIEEADKEILDVRHKCGELKFRLEAIERGQHAALEELQGVVGGLRQELSEAKEAAQMAQEEANQFIQDKKDLAAECARLRARNGELLAANTALEEARQGFEKEANQAQGALLA</sequence>
<dbReference type="SUPFAM" id="SSF56112">
    <property type="entry name" value="Protein kinase-like (PK-like)"/>
    <property type="match status" value="1"/>
</dbReference>
<dbReference type="Gene3D" id="1.10.510.10">
    <property type="entry name" value="Transferase(Phosphotransferase) domain 1"/>
    <property type="match status" value="1"/>
</dbReference>
<dbReference type="InterPro" id="IPR000719">
    <property type="entry name" value="Prot_kinase_dom"/>
</dbReference>
<dbReference type="InterPro" id="IPR011009">
    <property type="entry name" value="Kinase-like_dom_sf"/>
</dbReference>
<evidence type="ECO:0000313" key="4">
    <source>
        <dbReference type="EMBL" id="CEM36893.1"/>
    </source>
</evidence>
<keyword evidence="5" id="KW-1185">Reference proteome</keyword>
<feature type="compositionally biased region" description="Low complexity" evidence="2">
    <location>
        <begin position="313"/>
        <end position="331"/>
    </location>
</feature>
<dbReference type="Proteomes" id="UP000041254">
    <property type="component" value="Unassembled WGS sequence"/>
</dbReference>
<keyword evidence="1" id="KW-0175">Coiled coil</keyword>
<proteinExistence type="predicted"/>
<dbReference type="PANTHER" id="PTHR44167">
    <property type="entry name" value="OVARIAN-SPECIFIC SERINE/THREONINE-PROTEIN KINASE LOK-RELATED"/>
    <property type="match status" value="1"/>
</dbReference>
<dbReference type="PANTHER" id="PTHR44167:SF24">
    <property type="entry name" value="SERINE_THREONINE-PROTEIN KINASE CHK2"/>
    <property type="match status" value="1"/>
</dbReference>
<dbReference type="AlphaFoldDB" id="A0A0G4H0F5"/>
<dbReference type="GO" id="GO:0004672">
    <property type="term" value="F:protein kinase activity"/>
    <property type="evidence" value="ECO:0007669"/>
    <property type="project" value="InterPro"/>
</dbReference>
<dbReference type="STRING" id="1169540.A0A0G4H0F5"/>
<dbReference type="OrthoDB" id="5979581at2759"/>
<name>A0A0G4H0F5_VITBC</name>
<feature type="coiled-coil region" evidence="1">
    <location>
        <begin position="414"/>
        <end position="529"/>
    </location>
</feature>
<evidence type="ECO:0000259" key="3">
    <source>
        <dbReference type="PROSITE" id="PS50011"/>
    </source>
</evidence>
<dbReference type="Pfam" id="PF00069">
    <property type="entry name" value="Pkinase"/>
    <property type="match status" value="1"/>
</dbReference>
<feature type="domain" description="Protein kinase" evidence="3">
    <location>
        <begin position="117"/>
        <end position="408"/>
    </location>
</feature>
<evidence type="ECO:0000256" key="1">
    <source>
        <dbReference type="SAM" id="Coils"/>
    </source>
</evidence>
<feature type="coiled-coil region" evidence="1">
    <location>
        <begin position="69"/>
        <end position="103"/>
    </location>
</feature>
<dbReference type="SMART" id="SM00220">
    <property type="entry name" value="S_TKc"/>
    <property type="match status" value="1"/>
</dbReference>
<dbReference type="PROSITE" id="PS00108">
    <property type="entry name" value="PROTEIN_KINASE_ST"/>
    <property type="match status" value="1"/>
</dbReference>
<dbReference type="PROSITE" id="PS50011">
    <property type="entry name" value="PROTEIN_KINASE_DOM"/>
    <property type="match status" value="1"/>
</dbReference>
<dbReference type="GO" id="GO:0005524">
    <property type="term" value="F:ATP binding"/>
    <property type="evidence" value="ECO:0007669"/>
    <property type="project" value="InterPro"/>
</dbReference>